<sequence>RSFKDGTVKKTYPPKILANQKSPASSGIRSEISRASHPVQYHASHGWIRRNRLRELRIRCVARKFLYLWIRMTFGRVFPSKARFYYEQRILRKVFEEWKEEWWVFQREWKLCVRADCHYRYYLYNLMFQTWRTYVRQQQEMRNKYLRAENHDAKQKMRQAWKSWLIYVVFRRTKLQMQTTALEFRQRSVLWVWWSQWRQQLGQVHVGHALLESAVKHRVLSLQRQAWSRWWEQFLHVQRERRKMVSAVKHHQHWQKWKSLKAWLEYLRVRRVKRQLNEMAERFHRVTVLQTRLCDWHWAWKQKESLYAQHARVEGLARRMALRRAFTHWKHYVLLCAEDAAQWKVAEEHRRLSLLHFCFRALKDNVTHAHLQQIRRNLAHQQHNISLLHRFWALWQSQIEQREEREQLPLLCAARDHCRIMWLRKCMKSWLQYTQKRRYKQRLQSRADSHFQQRALPAAFHTWRRFWRWHQQESVLSARAARFHRETLEKQVFAIWWQKMFQHRENRLAERMAILHSDRQLLQRSWSTWHRQAAARHREQQCTAAAWAHHRHHQLRRAFCIWRDSARGLRREKTGLVLAAEFHWARLLRWAWDRWREGLALRTAERWKLTRALLHRRRASLGRALRTWLVRAAAGLRASPCPGSVFRRWRENTLALVNEAKQTSRASAHYRRTLCSKVLVQWREVASVQIYYRQQEDCAIKEAQKVLDRGCLRTWFRRWRDQGQRAAQQRAQLRRAAAHHGRQLLLQAMARWTAHHRGCVRKRLLQRQGAQLLAQTRSRACFLQWKQQLVNRRREQQGTARALWFWSFSLQAKVWAAWLGFVLERRRKKARLEQAVQAYHRQLLQEGATRLLHFAAGMKAFRQQLHAQQQVQAAHSLHRAVHRCAMLWKQKVLGQGREPRPPTSTVPTRRVTFDSPLSTCVAAGAGDAALGTKKPRDPHGPWGALGSLSLAVGDPQLQELNAARLARKQPRRPHFLLEPMLSQRPLGPEAPRECDPGVAQTAGPALMKPSLPGAWTALVPSNPLPQPRALPSHPGPKLPPRLNTGPKLLPPSSFMPRGVEAPARASAQPTIPGLTSQASPSPAPVPHSRLLLPGDFTGPGPGSTTTGHVDLEAELEGIQQQLQDYQTLKQNLLSCQRQARSLHRWLELSQEEPAPEDQEAERQVQQELQEVERQRQQLASELQARRQPLHACTARVQALRRALC</sequence>
<protein>
    <recommendedName>
        <fullName evidence="4">SFI1 centrin binding protein</fullName>
    </recommendedName>
</protein>
<evidence type="ECO:0000256" key="2">
    <source>
        <dbReference type="SAM" id="MobiDB-lite"/>
    </source>
</evidence>
<dbReference type="InParanoid" id="D2H1Z9"/>
<dbReference type="PANTHER" id="PTHR22028">
    <property type="entry name" value="SFI1 SPINDLE BODY DOMAIN-CONTAINING PROTEIN-RELATED"/>
    <property type="match status" value="1"/>
</dbReference>
<feature type="compositionally biased region" description="Pro residues" evidence="2">
    <location>
        <begin position="1022"/>
        <end position="1039"/>
    </location>
</feature>
<reference evidence="3" key="1">
    <citation type="journal article" date="2010" name="Nature">
        <title>The sequence and de novo assembly of the giant panda genome.</title>
        <authorList>
            <person name="Li R."/>
            <person name="Fan W."/>
            <person name="Tian G."/>
            <person name="Zhu H."/>
            <person name="He L."/>
            <person name="Cai J."/>
            <person name="Huang Q."/>
            <person name="Cai Q."/>
            <person name="Li B."/>
            <person name="Bai Y."/>
            <person name="Zhang Z."/>
            <person name="Zhang Y."/>
            <person name="Wang W."/>
            <person name="Li J."/>
            <person name="Wei F."/>
            <person name="Li H."/>
            <person name="Jian M."/>
            <person name="Li J."/>
            <person name="Zhang Z."/>
            <person name="Nielsen R."/>
            <person name="Li D."/>
            <person name="Gu W."/>
            <person name="Yang Z."/>
            <person name="Xuan Z."/>
            <person name="Ryder O.A."/>
            <person name="Leung F.C."/>
            <person name="Zhou Y."/>
            <person name="Cao J."/>
            <person name="Sun X."/>
            <person name="Fu Y."/>
            <person name="Fang X."/>
            <person name="Guo X."/>
            <person name="Wang B."/>
            <person name="Hou R."/>
            <person name="Shen F."/>
            <person name="Mu B."/>
            <person name="Ni P."/>
            <person name="Lin R."/>
            <person name="Qian W."/>
            <person name="Wang G."/>
            <person name="Yu C."/>
            <person name="Nie W."/>
            <person name="Wang J."/>
            <person name="Wu Z."/>
            <person name="Liang H."/>
            <person name="Min J."/>
            <person name="Wu Q."/>
            <person name="Cheng S."/>
            <person name="Ruan J."/>
            <person name="Wang M."/>
            <person name="Shi Z."/>
            <person name="Wen M."/>
            <person name="Liu B."/>
            <person name="Ren X."/>
            <person name="Zheng H."/>
            <person name="Dong D."/>
            <person name="Cook K."/>
            <person name="Shan G."/>
            <person name="Zhang H."/>
            <person name="Kosiol C."/>
            <person name="Xie X."/>
            <person name="Lu Z."/>
            <person name="Zheng H."/>
            <person name="Li Y."/>
            <person name="Steiner C.C."/>
            <person name="Lam T.T."/>
            <person name="Lin S."/>
            <person name="Zhang Q."/>
            <person name="Li G."/>
            <person name="Tian J."/>
            <person name="Gong T."/>
            <person name="Liu H."/>
            <person name="Zhang D."/>
            <person name="Fang L."/>
            <person name="Ye C."/>
            <person name="Zhang J."/>
            <person name="Hu W."/>
            <person name="Xu A."/>
            <person name="Ren Y."/>
            <person name="Zhang G."/>
            <person name="Bruford M.W."/>
            <person name="Li Q."/>
            <person name="Ma L."/>
            <person name="Guo Y."/>
            <person name="An N."/>
            <person name="Hu Y."/>
            <person name="Zheng Y."/>
            <person name="Shi Y."/>
            <person name="Li Z."/>
            <person name="Liu Q."/>
            <person name="Chen Y."/>
            <person name="Zhao J."/>
            <person name="Qu N."/>
            <person name="Zhao S."/>
            <person name="Tian F."/>
            <person name="Wang X."/>
            <person name="Wang H."/>
            <person name="Xu L."/>
            <person name="Liu X."/>
            <person name="Vinar T."/>
            <person name="Wang Y."/>
            <person name="Lam T.W."/>
            <person name="Yiu S.M."/>
            <person name="Liu S."/>
            <person name="Zhang H."/>
            <person name="Li D."/>
            <person name="Huang Y."/>
            <person name="Wang X."/>
            <person name="Yang G."/>
            <person name="Jiang Z."/>
            <person name="Wang J."/>
            <person name="Qin N."/>
            <person name="Li L."/>
            <person name="Li J."/>
            <person name="Bolund L."/>
            <person name="Kristiansen K."/>
            <person name="Wong G.K."/>
            <person name="Olson M."/>
            <person name="Zhang X."/>
            <person name="Li S."/>
            <person name="Yang H."/>
            <person name="Wang J."/>
            <person name="Wang J."/>
        </authorList>
    </citation>
    <scope>NUCLEOTIDE SEQUENCE [LARGE SCALE GENOMIC DNA]</scope>
</reference>
<organism evidence="3">
    <name type="scientific">Ailuropoda melanoleuca</name>
    <name type="common">Giant panda</name>
    <dbReference type="NCBI Taxonomy" id="9646"/>
    <lineage>
        <taxon>Eukaryota</taxon>
        <taxon>Metazoa</taxon>
        <taxon>Chordata</taxon>
        <taxon>Craniata</taxon>
        <taxon>Vertebrata</taxon>
        <taxon>Euteleostomi</taxon>
        <taxon>Mammalia</taxon>
        <taxon>Eutheria</taxon>
        <taxon>Laurasiatheria</taxon>
        <taxon>Carnivora</taxon>
        <taxon>Caniformia</taxon>
        <taxon>Ursidae</taxon>
        <taxon>Ailuropoda</taxon>
    </lineage>
</organism>
<feature type="region of interest" description="Disordered" evidence="2">
    <location>
        <begin position="1018"/>
        <end position="1085"/>
    </location>
</feature>
<dbReference type="EMBL" id="GL192437">
    <property type="protein sequence ID" value="EFB25697.1"/>
    <property type="molecule type" value="Genomic_DNA"/>
</dbReference>
<feature type="non-terminal residue" evidence="3">
    <location>
        <position position="1"/>
    </location>
</feature>
<dbReference type="GO" id="GO:0019902">
    <property type="term" value="F:phosphatase binding"/>
    <property type="evidence" value="ECO:0007669"/>
    <property type="project" value="TreeGrafter"/>
</dbReference>
<dbReference type="AlphaFoldDB" id="D2H1Z9"/>
<evidence type="ECO:0000256" key="1">
    <source>
        <dbReference type="SAM" id="Coils"/>
    </source>
</evidence>
<feature type="non-terminal residue" evidence="3">
    <location>
        <position position="1204"/>
    </location>
</feature>
<evidence type="ECO:0000313" key="3">
    <source>
        <dbReference type="EMBL" id="EFB25697.1"/>
    </source>
</evidence>
<feature type="compositionally biased region" description="Polar residues" evidence="2">
    <location>
        <begin position="1067"/>
        <end position="1080"/>
    </location>
</feature>
<gene>
    <name evidence="3" type="ORF">PANDA_003601</name>
</gene>
<feature type="coiled-coil region" evidence="1">
    <location>
        <begin position="1108"/>
        <end position="1184"/>
    </location>
</feature>
<dbReference type="InterPro" id="IPR052270">
    <property type="entry name" value="CACF_protein"/>
</dbReference>
<evidence type="ECO:0008006" key="4">
    <source>
        <dbReference type="Google" id="ProtNLM"/>
    </source>
</evidence>
<accession>D2H1Z9</accession>
<name>D2H1Z9_AILME</name>
<keyword evidence="1" id="KW-0175">Coiled coil</keyword>
<proteinExistence type="predicted"/>
<dbReference type="PANTHER" id="PTHR22028:SF4">
    <property type="entry name" value="PROTEIN SFI1 HOMOLOG"/>
    <property type="match status" value="1"/>
</dbReference>